<dbReference type="OrthoDB" id="9785233at2"/>
<dbReference type="RefSeq" id="WP_138218221.1">
    <property type="nucleotide sequence ID" value="NZ_VAUO01000002.1"/>
</dbReference>
<protein>
    <recommendedName>
        <fullName evidence="2 5">Basal-body rod modification protein FlgD</fullName>
    </recommendedName>
</protein>
<dbReference type="Pfam" id="PF13861">
    <property type="entry name" value="FLgD_tudor"/>
    <property type="match status" value="1"/>
</dbReference>
<evidence type="ECO:0000313" key="8">
    <source>
        <dbReference type="EMBL" id="TLP62879.1"/>
    </source>
</evidence>
<dbReference type="AlphaFoldDB" id="A0A5R8ZAN1"/>
<evidence type="ECO:0000256" key="2">
    <source>
        <dbReference type="ARBA" id="ARBA00016013"/>
    </source>
</evidence>
<evidence type="ECO:0000259" key="6">
    <source>
        <dbReference type="Pfam" id="PF13860"/>
    </source>
</evidence>
<dbReference type="Gene3D" id="2.30.30.910">
    <property type="match status" value="1"/>
</dbReference>
<evidence type="ECO:0000256" key="4">
    <source>
        <dbReference type="ARBA" id="ARBA00024746"/>
    </source>
</evidence>
<comment type="similarity">
    <text evidence="1 5">Belongs to the FlgD family.</text>
</comment>
<keyword evidence="9" id="KW-1185">Reference proteome</keyword>
<evidence type="ECO:0000259" key="7">
    <source>
        <dbReference type="Pfam" id="PF13861"/>
    </source>
</evidence>
<dbReference type="Gene3D" id="2.60.40.4070">
    <property type="match status" value="1"/>
</dbReference>
<keyword evidence="8" id="KW-0282">Flagellum</keyword>
<comment type="caution">
    <text evidence="8">The sequence shown here is derived from an EMBL/GenBank/DDBJ whole genome shotgun (WGS) entry which is preliminary data.</text>
</comment>
<dbReference type="GO" id="GO:0044781">
    <property type="term" value="P:bacterial-type flagellum organization"/>
    <property type="evidence" value="ECO:0007669"/>
    <property type="project" value="UniProtKB-UniRule"/>
</dbReference>
<dbReference type="InterPro" id="IPR025965">
    <property type="entry name" value="FlgD/Vpr_Ig-like"/>
</dbReference>
<accession>A0A5R8ZAN1</accession>
<organism evidence="8 9">
    <name type="scientific">Pseudomonas mosselii</name>
    <dbReference type="NCBI Taxonomy" id="78327"/>
    <lineage>
        <taxon>Bacteria</taxon>
        <taxon>Pseudomonadati</taxon>
        <taxon>Pseudomonadota</taxon>
        <taxon>Gammaproteobacteria</taxon>
        <taxon>Pseudomonadales</taxon>
        <taxon>Pseudomonadaceae</taxon>
        <taxon>Pseudomonas</taxon>
    </lineage>
</organism>
<proteinExistence type="inferred from homology"/>
<sequence length="239" mass="24767">MAIDTSTTGVNLNDVLAASGVSSGTSKSALSGTTTKTTGNDTLGKDAFLQLLVTQMQHQNPLDPQDNGEFVAQLAQFSSLEGITSLNESVSAITSAMASSQALQASSLVGRSVIVQNDKAVVDTAESFNAQFVVPQAISEAKITITDKDGKTVKTIELGEQKAGYADFIWDGTNSSGEKVDPGTYTFTATTTVDGQSVQMNTLLPAKVTSVSFNTTGEMVLNLAGVGKVSLSDIQTIGI</sequence>
<gene>
    <name evidence="8" type="primary">flgD</name>
    <name evidence="8" type="ORF">FEM01_05105</name>
</gene>
<dbReference type="Proteomes" id="UP000309819">
    <property type="component" value="Unassembled WGS sequence"/>
</dbReference>
<dbReference type="InterPro" id="IPR005648">
    <property type="entry name" value="FlgD"/>
</dbReference>
<keyword evidence="8" id="KW-0966">Cell projection</keyword>
<evidence type="ECO:0000256" key="1">
    <source>
        <dbReference type="ARBA" id="ARBA00010577"/>
    </source>
</evidence>
<dbReference type="NCBIfam" id="NF005176">
    <property type="entry name" value="PRK06655.1-1"/>
    <property type="match status" value="1"/>
</dbReference>
<evidence type="ECO:0000256" key="5">
    <source>
        <dbReference type="RuleBase" id="RU362076"/>
    </source>
</evidence>
<comment type="function">
    <text evidence="4 5">Required for flagellar hook formation. May act as a scaffolding protein.</text>
</comment>
<dbReference type="InterPro" id="IPR025963">
    <property type="entry name" value="FLgD_Tudor"/>
</dbReference>
<feature type="domain" description="FlgD/Vpr Ig-like" evidence="6">
    <location>
        <begin position="122"/>
        <end position="192"/>
    </location>
</feature>
<dbReference type="Pfam" id="PF13860">
    <property type="entry name" value="FlgD_ig"/>
    <property type="match status" value="1"/>
</dbReference>
<reference evidence="8 9" key="1">
    <citation type="submission" date="2019-05" db="EMBL/GenBank/DDBJ databases">
        <title>Pseudomonas sp. SC006 isolated from lettuce that can produce HBGAs.</title>
        <authorList>
            <person name="Wang D."/>
            <person name="Liao N."/>
            <person name="Liu D."/>
            <person name="Zhang Z."/>
            <person name="Zou S."/>
        </authorList>
    </citation>
    <scope>NUCLEOTIDE SEQUENCE [LARGE SCALE GENOMIC DNA]</scope>
    <source>
        <strain evidence="8 9">SC006</strain>
    </source>
</reference>
<evidence type="ECO:0000256" key="3">
    <source>
        <dbReference type="ARBA" id="ARBA00022795"/>
    </source>
</evidence>
<name>A0A5R8ZAN1_9PSED</name>
<keyword evidence="3 5" id="KW-1005">Bacterial flagellum biogenesis</keyword>
<evidence type="ECO:0000313" key="9">
    <source>
        <dbReference type="Proteomes" id="UP000309819"/>
    </source>
</evidence>
<dbReference type="Pfam" id="PF03963">
    <property type="entry name" value="FlgD"/>
    <property type="match status" value="1"/>
</dbReference>
<dbReference type="EMBL" id="VAUO01000002">
    <property type="protein sequence ID" value="TLP62879.1"/>
    <property type="molecule type" value="Genomic_DNA"/>
</dbReference>
<feature type="domain" description="FlgD Tudor-like" evidence="7">
    <location>
        <begin position="100"/>
        <end position="235"/>
    </location>
</feature>
<keyword evidence="8" id="KW-0969">Cilium</keyword>